<keyword evidence="2" id="KW-1185">Reference proteome</keyword>
<dbReference type="AlphaFoldDB" id="T0GH92"/>
<evidence type="ECO:0000313" key="1">
    <source>
        <dbReference type="EMBL" id="EQB00052.1"/>
    </source>
</evidence>
<accession>T0GH92</accession>
<evidence type="ECO:0000313" key="2">
    <source>
        <dbReference type="Proteomes" id="UP000015524"/>
    </source>
</evidence>
<proteinExistence type="predicted"/>
<protein>
    <submittedName>
        <fullName evidence="1">Uncharacterized protein</fullName>
    </submittedName>
</protein>
<dbReference type="Proteomes" id="UP000015524">
    <property type="component" value="Unassembled WGS sequence"/>
</dbReference>
<dbReference type="EMBL" id="ATIB01000071">
    <property type="protein sequence ID" value="EQB00052.1"/>
    <property type="molecule type" value="Genomic_DNA"/>
</dbReference>
<name>T0GH92_9SPHN</name>
<reference evidence="1 2" key="1">
    <citation type="journal article" date="2013" name="Genome Announc.">
        <title>Draft Genome Sequence of a Hexachlorocyclohexane-Degrading Bacterium, Sphingobium baderi Strain LL03T.</title>
        <authorList>
            <person name="Kaur J."/>
            <person name="Verma H."/>
            <person name="Tripathi C."/>
            <person name="Khurana J.P."/>
            <person name="Lal R."/>
        </authorList>
    </citation>
    <scope>NUCLEOTIDE SEQUENCE [LARGE SCALE GENOMIC DNA]</scope>
    <source>
        <strain evidence="1 2">LL03</strain>
    </source>
</reference>
<organism evidence="1 2">
    <name type="scientific">Sphingobium baderi LL03</name>
    <dbReference type="NCBI Taxonomy" id="1114964"/>
    <lineage>
        <taxon>Bacteria</taxon>
        <taxon>Pseudomonadati</taxon>
        <taxon>Pseudomonadota</taxon>
        <taxon>Alphaproteobacteria</taxon>
        <taxon>Sphingomonadales</taxon>
        <taxon>Sphingomonadaceae</taxon>
        <taxon>Sphingobium</taxon>
    </lineage>
</organism>
<sequence>MRRAADERSLFDMASIRRFAVEERKSARIE</sequence>
<gene>
    <name evidence="1" type="ORF">L485_14100</name>
</gene>
<dbReference type="PATRIC" id="fig|1114964.8.peg.2673"/>
<comment type="caution">
    <text evidence="1">The sequence shown here is derived from an EMBL/GenBank/DDBJ whole genome shotgun (WGS) entry which is preliminary data.</text>
</comment>